<feature type="compositionally biased region" description="Low complexity" evidence="1">
    <location>
        <begin position="10"/>
        <end position="21"/>
    </location>
</feature>
<proteinExistence type="predicted"/>
<dbReference type="Proteomes" id="UP001303222">
    <property type="component" value="Unassembled WGS sequence"/>
</dbReference>
<feature type="compositionally biased region" description="Low complexity" evidence="1">
    <location>
        <begin position="211"/>
        <end position="247"/>
    </location>
</feature>
<organism evidence="2 3">
    <name type="scientific">Pseudoneurospora amorphoporcata</name>
    <dbReference type="NCBI Taxonomy" id="241081"/>
    <lineage>
        <taxon>Eukaryota</taxon>
        <taxon>Fungi</taxon>
        <taxon>Dikarya</taxon>
        <taxon>Ascomycota</taxon>
        <taxon>Pezizomycotina</taxon>
        <taxon>Sordariomycetes</taxon>
        <taxon>Sordariomycetidae</taxon>
        <taxon>Sordariales</taxon>
        <taxon>Sordariaceae</taxon>
        <taxon>Pseudoneurospora</taxon>
    </lineage>
</organism>
<feature type="region of interest" description="Disordered" evidence="1">
    <location>
        <begin position="1"/>
        <end position="24"/>
    </location>
</feature>
<evidence type="ECO:0000256" key="1">
    <source>
        <dbReference type="SAM" id="MobiDB-lite"/>
    </source>
</evidence>
<accession>A0AAN6NNU2</accession>
<evidence type="ECO:0000313" key="2">
    <source>
        <dbReference type="EMBL" id="KAK3947067.1"/>
    </source>
</evidence>
<dbReference type="Gene3D" id="3.10.450.50">
    <property type="match status" value="1"/>
</dbReference>
<feature type="region of interest" description="Disordered" evidence="1">
    <location>
        <begin position="114"/>
        <end position="282"/>
    </location>
</feature>
<reference evidence="2" key="2">
    <citation type="submission" date="2023-06" db="EMBL/GenBank/DDBJ databases">
        <authorList>
            <consortium name="Lawrence Berkeley National Laboratory"/>
            <person name="Mondo S.J."/>
            <person name="Hensen N."/>
            <person name="Bonometti L."/>
            <person name="Westerberg I."/>
            <person name="Brannstrom I.O."/>
            <person name="Guillou S."/>
            <person name="Cros-Aarteil S."/>
            <person name="Calhoun S."/>
            <person name="Haridas S."/>
            <person name="Kuo A."/>
            <person name="Pangilinan J."/>
            <person name="Riley R."/>
            <person name="Labutti K."/>
            <person name="Andreopoulos B."/>
            <person name="Lipzen A."/>
            <person name="Chen C."/>
            <person name="Yanf M."/>
            <person name="Daum C."/>
            <person name="Ng V."/>
            <person name="Clum A."/>
            <person name="Steindorff A."/>
            <person name="Ohm R."/>
            <person name="Martin F."/>
            <person name="Silar P."/>
            <person name="Natvig D."/>
            <person name="Lalanne C."/>
            <person name="Gautier V."/>
            <person name="Ament-Velasquez S.L."/>
            <person name="Kruys A."/>
            <person name="Hutchinson M.I."/>
            <person name="Powell A.J."/>
            <person name="Barry K."/>
            <person name="Miller A.N."/>
            <person name="Grigoriev I.V."/>
            <person name="Debuchy R."/>
            <person name="Gladieux P."/>
            <person name="Thoren M.H."/>
            <person name="Johannesson H."/>
        </authorList>
    </citation>
    <scope>NUCLEOTIDE SEQUENCE</scope>
    <source>
        <strain evidence="2">CBS 626.80</strain>
    </source>
</reference>
<keyword evidence="3" id="KW-1185">Reference proteome</keyword>
<feature type="compositionally biased region" description="Acidic residues" evidence="1">
    <location>
        <begin position="158"/>
        <end position="181"/>
    </location>
</feature>
<sequence>MNNAMQRLVPSGGRPSPQPQSLADKRSQTLRRLLHGYGSLDVATITEPLSPHFMHEVLPQSLGMPVRGKADFAHHASTVFSAFKSFEMKPVELWDDPEKGQVILRCEMEGVLKPHVQEKTETDGGKKDEETGQAKEGRNGKGDDDEQTEKEVIPHVEVEDEDSSDESEYSSDEGPDLESVDPSDTLGNLALPSPPSPGSQPMPGTVLSPVTEVTEPPSEDSTPSSAFNLSQASSQEEQTPSSPPTSAEDSRHASPPPAAAQEKPQEESLEQNPEATTSSNTTELHWTNECLLIVSFTPCGSQVLKIQEFVDSAKAVEMMKKHAPKGFDQASAPPPPTYKPVTYIDLDTLKLKHAYTSVTVTEVPPSPLPSVLPSLACSMSSSLRTSPCPQHAELDRDDVHILDSGVQCGALSGMDDGLDILGGGNAYSTSTEYPSSPHRDSLILDRVGHGWHQDSAGGEEEEDAKHDFQGGVGQIQNPSAHRHPSRGLSRTDKRCKKLRFASRVEDIGFSSGSSSCNSSTFESVAACDGGNMDFLDAVNDKLHVLNEENMNTTRREKGSSSWRSTIADTIEVINRFVPSRLIPVDVDQNTRTVAVKKEWVSGATFVVGFALGKLVFGRGGLGGGLGGGARGGGGVRGGGRFVKNTV</sequence>
<evidence type="ECO:0000313" key="3">
    <source>
        <dbReference type="Proteomes" id="UP001303222"/>
    </source>
</evidence>
<comment type="caution">
    <text evidence="2">The sequence shown here is derived from an EMBL/GenBank/DDBJ whole genome shotgun (WGS) entry which is preliminary data.</text>
</comment>
<feature type="compositionally biased region" description="Polar residues" evidence="1">
    <location>
        <begin position="270"/>
        <end position="282"/>
    </location>
</feature>
<protein>
    <submittedName>
        <fullName evidence="2">Uncharacterized protein</fullName>
    </submittedName>
</protein>
<gene>
    <name evidence="2" type="ORF">QBC32DRAFT_401820</name>
</gene>
<dbReference type="AlphaFoldDB" id="A0AAN6NNU2"/>
<dbReference type="EMBL" id="MU859424">
    <property type="protein sequence ID" value="KAK3947067.1"/>
    <property type="molecule type" value="Genomic_DNA"/>
</dbReference>
<reference evidence="2" key="1">
    <citation type="journal article" date="2023" name="Mol. Phylogenet. Evol.">
        <title>Genome-scale phylogeny and comparative genomics of the fungal order Sordariales.</title>
        <authorList>
            <person name="Hensen N."/>
            <person name="Bonometti L."/>
            <person name="Westerberg I."/>
            <person name="Brannstrom I.O."/>
            <person name="Guillou S."/>
            <person name="Cros-Aarteil S."/>
            <person name="Calhoun S."/>
            <person name="Haridas S."/>
            <person name="Kuo A."/>
            <person name="Mondo S."/>
            <person name="Pangilinan J."/>
            <person name="Riley R."/>
            <person name="LaButti K."/>
            <person name="Andreopoulos B."/>
            <person name="Lipzen A."/>
            <person name="Chen C."/>
            <person name="Yan M."/>
            <person name="Daum C."/>
            <person name="Ng V."/>
            <person name="Clum A."/>
            <person name="Steindorff A."/>
            <person name="Ohm R.A."/>
            <person name="Martin F."/>
            <person name="Silar P."/>
            <person name="Natvig D.O."/>
            <person name="Lalanne C."/>
            <person name="Gautier V."/>
            <person name="Ament-Velasquez S.L."/>
            <person name="Kruys A."/>
            <person name="Hutchinson M.I."/>
            <person name="Powell A.J."/>
            <person name="Barry K."/>
            <person name="Miller A.N."/>
            <person name="Grigoriev I.V."/>
            <person name="Debuchy R."/>
            <person name="Gladieux P."/>
            <person name="Hiltunen Thoren M."/>
            <person name="Johannesson H."/>
        </authorList>
    </citation>
    <scope>NUCLEOTIDE SEQUENCE</scope>
    <source>
        <strain evidence="2">CBS 626.80</strain>
    </source>
</reference>
<name>A0AAN6NNU2_9PEZI</name>
<feature type="compositionally biased region" description="Basic and acidic residues" evidence="1">
    <location>
        <begin position="114"/>
        <end position="142"/>
    </location>
</feature>